<dbReference type="PANTHER" id="PTHR48048">
    <property type="entry name" value="GLYCOSYLTRANSFERASE"/>
    <property type="match status" value="1"/>
</dbReference>
<dbReference type="GO" id="GO:0035251">
    <property type="term" value="F:UDP-glucosyltransferase activity"/>
    <property type="evidence" value="ECO:0007669"/>
    <property type="project" value="InterPro"/>
</dbReference>
<evidence type="ECO:0000256" key="1">
    <source>
        <dbReference type="ARBA" id="ARBA00009995"/>
    </source>
</evidence>
<feature type="region of interest" description="Disordered" evidence="6">
    <location>
        <begin position="444"/>
        <end position="468"/>
    </location>
</feature>
<dbReference type="FunFam" id="3.40.50.2000:FF:000056">
    <property type="entry name" value="Glycosyltransferase"/>
    <property type="match status" value="1"/>
</dbReference>
<reference evidence="7 8" key="1">
    <citation type="submission" date="2020-08" db="EMBL/GenBank/DDBJ databases">
        <title>Plant Genome Project.</title>
        <authorList>
            <person name="Zhang R.-G."/>
        </authorList>
    </citation>
    <scope>NUCLEOTIDE SEQUENCE [LARGE SCALE GENOMIC DNA]</scope>
    <source>
        <tissue evidence="7">Rhizome</tissue>
    </source>
</reference>
<dbReference type="InterPro" id="IPR035595">
    <property type="entry name" value="UDP_glycos_trans_CS"/>
</dbReference>
<evidence type="ECO:0000256" key="6">
    <source>
        <dbReference type="SAM" id="MobiDB-lite"/>
    </source>
</evidence>
<evidence type="ECO:0000313" key="7">
    <source>
        <dbReference type="EMBL" id="KAG6498257.1"/>
    </source>
</evidence>
<dbReference type="Gene3D" id="3.40.50.2000">
    <property type="entry name" value="Glycogen Phosphorylase B"/>
    <property type="match status" value="2"/>
</dbReference>
<keyword evidence="2 4" id="KW-0328">Glycosyltransferase</keyword>
<dbReference type="SUPFAM" id="SSF53756">
    <property type="entry name" value="UDP-Glycosyltransferase/glycogen phosphorylase"/>
    <property type="match status" value="1"/>
</dbReference>
<gene>
    <name evidence="7" type="ORF">ZIOFF_046169</name>
</gene>
<evidence type="ECO:0000256" key="5">
    <source>
        <dbReference type="RuleBase" id="RU362057"/>
    </source>
</evidence>
<evidence type="ECO:0000313" key="8">
    <source>
        <dbReference type="Proteomes" id="UP000734854"/>
    </source>
</evidence>
<protein>
    <recommendedName>
        <fullName evidence="5">Glycosyltransferase</fullName>
        <ecNumber evidence="5">2.4.1.-</ecNumber>
    </recommendedName>
</protein>
<accession>A0A8J5GDX0</accession>
<dbReference type="Proteomes" id="UP000734854">
    <property type="component" value="Unassembled WGS sequence"/>
</dbReference>
<dbReference type="PANTHER" id="PTHR48048:SF30">
    <property type="entry name" value="GLYCOSYLTRANSFERASE"/>
    <property type="match status" value="1"/>
</dbReference>
<organism evidence="7 8">
    <name type="scientific">Zingiber officinale</name>
    <name type="common">Ginger</name>
    <name type="synonym">Amomum zingiber</name>
    <dbReference type="NCBI Taxonomy" id="94328"/>
    <lineage>
        <taxon>Eukaryota</taxon>
        <taxon>Viridiplantae</taxon>
        <taxon>Streptophyta</taxon>
        <taxon>Embryophyta</taxon>
        <taxon>Tracheophyta</taxon>
        <taxon>Spermatophyta</taxon>
        <taxon>Magnoliopsida</taxon>
        <taxon>Liliopsida</taxon>
        <taxon>Zingiberales</taxon>
        <taxon>Zingiberaceae</taxon>
        <taxon>Zingiber</taxon>
    </lineage>
</organism>
<evidence type="ECO:0000256" key="3">
    <source>
        <dbReference type="ARBA" id="ARBA00022679"/>
    </source>
</evidence>
<dbReference type="Pfam" id="PF00201">
    <property type="entry name" value="UDPGT"/>
    <property type="match status" value="1"/>
</dbReference>
<dbReference type="InterPro" id="IPR002213">
    <property type="entry name" value="UDP_glucos_trans"/>
</dbReference>
<dbReference type="EC" id="2.4.1.-" evidence="5"/>
<dbReference type="AlphaFoldDB" id="A0A8J5GDX0"/>
<dbReference type="EMBL" id="JACMSC010000012">
    <property type="protein sequence ID" value="KAG6498257.1"/>
    <property type="molecule type" value="Genomic_DNA"/>
</dbReference>
<dbReference type="PROSITE" id="PS00375">
    <property type="entry name" value="UDPGT"/>
    <property type="match status" value="1"/>
</dbReference>
<dbReference type="CDD" id="cd03784">
    <property type="entry name" value="GT1_Gtf-like"/>
    <property type="match status" value="1"/>
</dbReference>
<keyword evidence="8" id="KW-1185">Reference proteome</keyword>
<evidence type="ECO:0000256" key="2">
    <source>
        <dbReference type="ARBA" id="ARBA00022676"/>
    </source>
</evidence>
<name>A0A8J5GDX0_ZINOF</name>
<evidence type="ECO:0000256" key="4">
    <source>
        <dbReference type="RuleBase" id="RU003718"/>
    </source>
</evidence>
<sequence length="549" mass="60466">MTKGRVVLLPIPTAGHIMSMLELAKLLHRYHFSVTILVAPVPALPVDDCIATVAASGLDIDFCHLQPVDLPNDFDGPEDFISAYMEEQKHLIKSVVHYLLRSGDAPLSALIVNFFATGAIDVAADLDVPCYVYFASNAAFLALMLYLPTLEEKFNQEFEEMEEEVRVPGVCPIPPISMPSPFLRKKSGRYTCFVHHGRRYSELKGIVINTFVDLEPATLRALEDGLCAPGRRTPPVYPVGPLIAREDGEKNRQHECVVWLDGQPARSVVFLCFGSRGCFNAVQVGEIAAGLERSGSRFLWALRVESDEAFGIPNREDARLEEVLPEGFLERTKARGMVWPSWAPQAGILAHRAVGGFVTHCGWNSCLESLQCGVPLLGWPLHAEQHSNAVVMAEEMGVALQLKVERANDNFVKAEELERGVRTLMGESEEGRRVRAKAEETMAAAKKAREEGGSSLPNGKGTAEKNSGLDSKDIVASEANNLLKKEWILLEGSLTQKFTSTNTIAVSQTPPCLKPILQFEKIDYEKHGKLLLLPYASCYQHGAVKSACW</sequence>
<keyword evidence="3 4" id="KW-0808">Transferase</keyword>
<dbReference type="FunFam" id="3.40.50.2000:FF:000089">
    <property type="entry name" value="Glycosyltransferase"/>
    <property type="match status" value="1"/>
</dbReference>
<proteinExistence type="inferred from homology"/>
<comment type="similarity">
    <text evidence="1 4">Belongs to the UDP-glycosyltransferase family.</text>
</comment>
<dbReference type="InterPro" id="IPR050481">
    <property type="entry name" value="UDP-glycosyltransf_plant"/>
</dbReference>
<comment type="caution">
    <text evidence="7">The sequence shown here is derived from an EMBL/GenBank/DDBJ whole genome shotgun (WGS) entry which is preliminary data.</text>
</comment>